<proteinExistence type="predicted"/>
<feature type="compositionally biased region" description="Polar residues" evidence="2">
    <location>
        <begin position="375"/>
        <end position="399"/>
    </location>
</feature>
<feature type="region of interest" description="Disordered" evidence="2">
    <location>
        <begin position="431"/>
        <end position="457"/>
    </location>
</feature>
<feature type="region of interest" description="Disordered" evidence="2">
    <location>
        <begin position="476"/>
        <end position="521"/>
    </location>
</feature>
<keyword evidence="1" id="KW-0862">Zinc</keyword>
<feature type="region of interest" description="Disordered" evidence="2">
    <location>
        <begin position="1"/>
        <end position="255"/>
    </location>
</feature>
<gene>
    <name evidence="4" type="ORF">BGZ97_008367</name>
</gene>
<feature type="compositionally biased region" description="Basic residues" evidence="2">
    <location>
        <begin position="501"/>
        <end position="510"/>
    </location>
</feature>
<evidence type="ECO:0000313" key="5">
    <source>
        <dbReference type="Proteomes" id="UP000823405"/>
    </source>
</evidence>
<keyword evidence="1" id="KW-0863">Zinc-finger</keyword>
<feature type="compositionally biased region" description="Basic residues" evidence="2">
    <location>
        <begin position="42"/>
        <end position="57"/>
    </location>
</feature>
<dbReference type="OrthoDB" id="2152896at2759"/>
<reference evidence="4" key="1">
    <citation type="journal article" date="2020" name="Fungal Divers.">
        <title>Resolving the Mortierellaceae phylogeny through synthesis of multi-gene phylogenetics and phylogenomics.</title>
        <authorList>
            <person name="Vandepol N."/>
            <person name="Liber J."/>
            <person name="Desiro A."/>
            <person name="Na H."/>
            <person name="Kennedy M."/>
            <person name="Barry K."/>
            <person name="Grigoriev I.V."/>
            <person name="Miller A.N."/>
            <person name="O'Donnell K."/>
            <person name="Stajich J.E."/>
            <person name="Bonito G."/>
        </authorList>
    </citation>
    <scope>NUCLEOTIDE SEQUENCE</scope>
    <source>
        <strain evidence="4">NVP60</strain>
    </source>
</reference>
<evidence type="ECO:0000259" key="3">
    <source>
        <dbReference type="PROSITE" id="PS50157"/>
    </source>
</evidence>
<organism evidence="4 5">
    <name type="scientific">Linnemannia gamsii</name>
    <dbReference type="NCBI Taxonomy" id="64522"/>
    <lineage>
        <taxon>Eukaryota</taxon>
        <taxon>Fungi</taxon>
        <taxon>Fungi incertae sedis</taxon>
        <taxon>Mucoromycota</taxon>
        <taxon>Mortierellomycotina</taxon>
        <taxon>Mortierellomycetes</taxon>
        <taxon>Mortierellales</taxon>
        <taxon>Mortierellaceae</taxon>
        <taxon>Linnemannia</taxon>
    </lineage>
</organism>
<evidence type="ECO:0000256" key="2">
    <source>
        <dbReference type="SAM" id="MobiDB-lite"/>
    </source>
</evidence>
<dbReference type="InterPro" id="IPR013087">
    <property type="entry name" value="Znf_C2H2_type"/>
</dbReference>
<feature type="compositionally biased region" description="Low complexity" evidence="2">
    <location>
        <begin position="431"/>
        <end position="449"/>
    </location>
</feature>
<feature type="compositionally biased region" description="Basic residues" evidence="2">
    <location>
        <begin position="155"/>
        <end position="165"/>
    </location>
</feature>
<accession>A0A9P6UEQ0</accession>
<comment type="caution">
    <text evidence="4">The sequence shown here is derived from an EMBL/GenBank/DDBJ whole genome shotgun (WGS) entry which is preliminary data.</text>
</comment>
<feature type="compositionally biased region" description="Polar residues" evidence="2">
    <location>
        <begin position="22"/>
        <end position="34"/>
    </location>
</feature>
<feature type="domain" description="C2H2-type" evidence="3">
    <location>
        <begin position="309"/>
        <end position="336"/>
    </location>
</feature>
<feature type="region of interest" description="Disordered" evidence="2">
    <location>
        <begin position="548"/>
        <end position="569"/>
    </location>
</feature>
<feature type="compositionally biased region" description="Low complexity" evidence="2">
    <location>
        <begin position="188"/>
        <end position="197"/>
    </location>
</feature>
<dbReference type="Proteomes" id="UP000823405">
    <property type="component" value="Unassembled WGS sequence"/>
</dbReference>
<feature type="compositionally biased region" description="Basic residues" evidence="2">
    <location>
        <begin position="135"/>
        <end position="144"/>
    </location>
</feature>
<dbReference type="PROSITE" id="PS00028">
    <property type="entry name" value="ZINC_FINGER_C2H2_1"/>
    <property type="match status" value="1"/>
</dbReference>
<dbReference type="GO" id="GO:0008270">
    <property type="term" value="F:zinc ion binding"/>
    <property type="evidence" value="ECO:0007669"/>
    <property type="project" value="UniProtKB-KW"/>
</dbReference>
<feature type="compositionally biased region" description="Low complexity" evidence="2">
    <location>
        <begin position="511"/>
        <end position="521"/>
    </location>
</feature>
<evidence type="ECO:0000256" key="1">
    <source>
        <dbReference type="PROSITE-ProRule" id="PRU00042"/>
    </source>
</evidence>
<name>A0A9P6UEQ0_9FUNG</name>
<evidence type="ECO:0000313" key="4">
    <source>
        <dbReference type="EMBL" id="KAG0283898.1"/>
    </source>
</evidence>
<feature type="compositionally biased region" description="Low complexity" evidence="2">
    <location>
        <begin position="78"/>
        <end position="87"/>
    </location>
</feature>
<dbReference type="PROSITE" id="PS50157">
    <property type="entry name" value="ZINC_FINGER_C2H2_2"/>
    <property type="match status" value="1"/>
</dbReference>
<dbReference type="AlphaFoldDB" id="A0A9P6UEQ0"/>
<protein>
    <recommendedName>
        <fullName evidence="3">C2H2-type domain-containing protein</fullName>
    </recommendedName>
</protein>
<feature type="region of interest" description="Disordered" evidence="2">
    <location>
        <begin position="373"/>
        <end position="404"/>
    </location>
</feature>
<keyword evidence="5" id="KW-1185">Reference proteome</keyword>
<dbReference type="EMBL" id="JAAAIN010003809">
    <property type="protein sequence ID" value="KAG0283898.1"/>
    <property type="molecule type" value="Genomic_DNA"/>
</dbReference>
<feature type="compositionally biased region" description="Basic residues" evidence="2">
    <location>
        <begin position="478"/>
        <end position="493"/>
    </location>
</feature>
<feature type="compositionally biased region" description="Low complexity" evidence="2">
    <location>
        <begin position="166"/>
        <end position="179"/>
    </location>
</feature>
<sequence length="569" mass="63230">MQHYQSYPADTTYAPVMDPHYNSKNPSDNYSPTPAQMGPRSTPHHALPHTSHARTHSRSNSGAFLPHNQGPFPPQQPPSQMQQQQQPHIIDAPMVYQGNHPNQARSFGPGPHGMSGYGSPPPPTYNTAPQDPHLHQRAPHHPHPYHAPAPPMAHSRTHSRSHSRSQSHSQQQFASYPSIQSPPPPHHPSVVPRHGSPAAPVSHPHSRYGQEGYMESQVDPVRFPTQIPQPPAPRHMMDEQMHQQQQQQQQQLDREMSHGPMVPQMQEPLSRATPAPAPLPVAAPIPTSVPAPVAAAAAAAVEEEASDASKCPDCGKVYKHAASLLKHRWEHSPAAKFLLSKHQQVQLMEAAAILLGMDESRQSDKDPIVRMMSRQRGQSATGTTISSVSPATSTKSLSASPPPMAERALALKQETAGMMSPPTFVGRAANTTRHSVTSTTSTASSLSSTPPSLAPDDNESVIEAEDEMMVVPPSLRQSHPHMQHQQQQHHHHIQQQPHSLPQHHHHHHHGQQQLQHHQQQPPMMMEMEMRQKHSEPQYYQHDSRYPAYHQQQPPQQHAEQPYAPYGYHH</sequence>
<keyword evidence="1" id="KW-0479">Metal-binding</keyword>